<feature type="compositionally biased region" description="Polar residues" evidence="1">
    <location>
        <begin position="114"/>
        <end position="129"/>
    </location>
</feature>
<organism evidence="2 3">
    <name type="scientific">Hypothenemus hampei</name>
    <name type="common">Coffee berry borer</name>
    <dbReference type="NCBI Taxonomy" id="57062"/>
    <lineage>
        <taxon>Eukaryota</taxon>
        <taxon>Metazoa</taxon>
        <taxon>Ecdysozoa</taxon>
        <taxon>Arthropoda</taxon>
        <taxon>Hexapoda</taxon>
        <taxon>Insecta</taxon>
        <taxon>Pterygota</taxon>
        <taxon>Neoptera</taxon>
        <taxon>Endopterygota</taxon>
        <taxon>Coleoptera</taxon>
        <taxon>Polyphaga</taxon>
        <taxon>Cucujiformia</taxon>
        <taxon>Curculionidae</taxon>
        <taxon>Scolytinae</taxon>
        <taxon>Hypothenemus</taxon>
    </lineage>
</organism>
<sequence>MVESSRKVFVHPEMALIQLCILSTIIANSLTQYVRDSNGKNKALSANQGQIPPCVTEPGQTFCEEVPNYPYELIWNALKKAPFDVSKLLVDETPDSPDLGPLTFKEISKLTQDNYSAKTQKHSTTSNHEGSARIPPATFSRISREITSNNKLQP</sequence>
<evidence type="ECO:0000256" key="1">
    <source>
        <dbReference type="SAM" id="MobiDB-lite"/>
    </source>
</evidence>
<accession>A0ABD1ECK1</accession>
<gene>
    <name evidence="2" type="ORF">ABEB36_012248</name>
</gene>
<dbReference type="Proteomes" id="UP001566132">
    <property type="component" value="Unassembled WGS sequence"/>
</dbReference>
<comment type="caution">
    <text evidence="2">The sequence shown here is derived from an EMBL/GenBank/DDBJ whole genome shotgun (WGS) entry which is preliminary data.</text>
</comment>
<name>A0ABD1ECK1_HYPHA</name>
<protein>
    <submittedName>
        <fullName evidence="2">Uncharacterized protein</fullName>
    </submittedName>
</protein>
<evidence type="ECO:0000313" key="2">
    <source>
        <dbReference type="EMBL" id="KAL1491687.1"/>
    </source>
</evidence>
<reference evidence="2 3" key="1">
    <citation type="submission" date="2024-05" db="EMBL/GenBank/DDBJ databases">
        <title>Genetic variation in Jamaican populations of the coffee berry borer (Hypothenemus hampei).</title>
        <authorList>
            <person name="Errbii M."/>
            <person name="Myrie A."/>
        </authorList>
    </citation>
    <scope>NUCLEOTIDE SEQUENCE [LARGE SCALE GENOMIC DNA]</scope>
    <source>
        <strain evidence="2">JA-Hopewell-2020-01-JO</strain>
        <tissue evidence="2">Whole body</tissue>
    </source>
</reference>
<feature type="region of interest" description="Disordered" evidence="1">
    <location>
        <begin position="114"/>
        <end position="154"/>
    </location>
</feature>
<evidence type="ECO:0000313" key="3">
    <source>
        <dbReference type="Proteomes" id="UP001566132"/>
    </source>
</evidence>
<dbReference type="AlphaFoldDB" id="A0ABD1ECK1"/>
<keyword evidence="3" id="KW-1185">Reference proteome</keyword>
<proteinExistence type="predicted"/>
<dbReference type="EMBL" id="JBDJPC010000009">
    <property type="protein sequence ID" value="KAL1491687.1"/>
    <property type="molecule type" value="Genomic_DNA"/>
</dbReference>
<feature type="compositionally biased region" description="Polar residues" evidence="1">
    <location>
        <begin position="145"/>
        <end position="154"/>
    </location>
</feature>